<protein>
    <submittedName>
        <fullName evidence="2">Uncharacterized protein</fullName>
    </submittedName>
</protein>
<feature type="compositionally biased region" description="Acidic residues" evidence="1">
    <location>
        <begin position="250"/>
        <end position="261"/>
    </location>
</feature>
<feature type="region of interest" description="Disordered" evidence="1">
    <location>
        <begin position="1"/>
        <end position="30"/>
    </location>
</feature>
<evidence type="ECO:0000313" key="2">
    <source>
        <dbReference type="EMBL" id="RKK10743.1"/>
    </source>
</evidence>
<dbReference type="EMBL" id="MRCU01000010">
    <property type="protein sequence ID" value="RKK10743.1"/>
    <property type="molecule type" value="Genomic_DNA"/>
</dbReference>
<organism evidence="2 3">
    <name type="scientific">Fusarium oxysporum f. sp. cepae</name>
    <dbReference type="NCBI Taxonomy" id="396571"/>
    <lineage>
        <taxon>Eukaryota</taxon>
        <taxon>Fungi</taxon>
        <taxon>Dikarya</taxon>
        <taxon>Ascomycota</taxon>
        <taxon>Pezizomycotina</taxon>
        <taxon>Sordariomycetes</taxon>
        <taxon>Hypocreomycetidae</taxon>
        <taxon>Hypocreales</taxon>
        <taxon>Nectriaceae</taxon>
        <taxon>Fusarium</taxon>
        <taxon>Fusarium oxysporum species complex</taxon>
    </lineage>
</organism>
<sequence length="745" mass="82437">MTPKNSSMRHRGRPPPGVKGQSSPEYPSHRAYHAASRIHQLSGMWPNELCKGFVPDMWGIRLIESLSALVSLVVTNKVDIEEVRRRLKGHANHHPRTKYPKLRKSDILKARKWLRGMGIDTKHTNPNESVTVNDQSDDEICDSDASEADSEPFDEIVVLGLPEDQIKEDTDEDEDEVEEDEEENEEQHDEPRQVQDGDAEEQEEDKEGLEELEELEDENDLDWAAPKKQSSKKQSPPRETGRSTAREIVEIEDDETDEETVVDPAGDGFMMNDSPEPVQPNGLSGPGRGTSTSNSASAASSRPRRSIQQPSRLVSDTPRSSVRQSSGSSEYTSATFAVKSPLGSQLQTPGSQVPVPKPATSQRDVHPPQQSTPTASPANTIQNFVKPRLQSHTAVSLPRIPGTRSAKQLQRSNSQPSASISASNSPSSATPRTQSSSQPLASPPTSATSQNTQQQSGSWSSVSNPVAPQWAYTQSTNSQQSTPHHLAQSRGDKRPAELSPAASYVNNTPTKASRSGAKRQRTSNALPHQSQVPRAINWDAVSPSGDEFKETLKDVSDAIKLGVHNFEELLAEINGEQRRLSAVQSSLFHKKNDYTNDQMKAQVALKDVEESTANENTTLRGLEEVYQKNPGDAELRNFINKRKQTILEHKEVYVIVKSQHDKSIAGIYKIDHEIAFVTKRLGQLDAERADVLREKEGFDKAAQCLETMDRIMTVGWPNEVDMLKAWPNVVDMLENYGVLSKKDIS</sequence>
<dbReference type="AlphaFoldDB" id="A0A3L6N2Z2"/>
<feature type="compositionally biased region" description="Polar residues" evidence="1">
    <location>
        <begin position="504"/>
        <end position="513"/>
    </location>
</feature>
<evidence type="ECO:0000313" key="3">
    <source>
        <dbReference type="Proteomes" id="UP000270866"/>
    </source>
</evidence>
<feature type="compositionally biased region" description="Polar residues" evidence="1">
    <location>
        <begin position="462"/>
        <end position="483"/>
    </location>
</feature>
<feature type="compositionally biased region" description="Polar residues" evidence="1">
    <location>
        <begin position="342"/>
        <end position="351"/>
    </location>
</feature>
<feature type="compositionally biased region" description="Acidic residues" evidence="1">
    <location>
        <begin position="197"/>
        <end position="221"/>
    </location>
</feature>
<comment type="caution">
    <text evidence="2">The sequence shown here is derived from an EMBL/GenBank/DDBJ whole genome shotgun (WGS) entry which is preliminary data.</text>
</comment>
<evidence type="ECO:0000256" key="1">
    <source>
        <dbReference type="SAM" id="MobiDB-lite"/>
    </source>
</evidence>
<dbReference type="Proteomes" id="UP000270866">
    <property type="component" value="Unassembled WGS sequence"/>
</dbReference>
<feature type="compositionally biased region" description="Polar residues" evidence="1">
    <location>
        <begin position="522"/>
        <end position="531"/>
    </location>
</feature>
<feature type="region of interest" description="Disordered" evidence="1">
    <location>
        <begin position="118"/>
        <end position="531"/>
    </location>
</feature>
<proteinExistence type="predicted"/>
<feature type="compositionally biased region" description="Low complexity" evidence="1">
    <location>
        <begin position="443"/>
        <end position="461"/>
    </location>
</feature>
<feature type="compositionally biased region" description="Acidic residues" evidence="1">
    <location>
        <begin position="135"/>
        <end position="154"/>
    </location>
</feature>
<feature type="compositionally biased region" description="Basic and acidic residues" evidence="1">
    <location>
        <begin position="239"/>
        <end position="249"/>
    </location>
</feature>
<feature type="compositionally biased region" description="Low complexity" evidence="1">
    <location>
        <begin position="410"/>
        <end position="433"/>
    </location>
</feature>
<feature type="compositionally biased region" description="Acidic residues" evidence="1">
    <location>
        <begin position="169"/>
        <end position="188"/>
    </location>
</feature>
<reference evidence="2 3" key="1">
    <citation type="journal article" date="2018" name="Sci. Rep.">
        <title>Characterisation of pathogen-specific regions and novel effector candidates in Fusarium oxysporum f. sp. cepae.</title>
        <authorList>
            <person name="Armitage A.D."/>
            <person name="Taylor A."/>
            <person name="Sobczyk M.K."/>
            <person name="Baxter L."/>
            <person name="Greenfield B.P."/>
            <person name="Bates H.J."/>
            <person name="Wilson F."/>
            <person name="Jackson A.C."/>
            <person name="Ott S."/>
            <person name="Harrison R.J."/>
            <person name="Clarkson J.P."/>
        </authorList>
    </citation>
    <scope>NUCLEOTIDE SEQUENCE [LARGE SCALE GENOMIC DNA]</scope>
    <source>
        <strain evidence="2 3">FoC_Fus2</strain>
    </source>
</reference>
<name>A0A3L6N2Z2_FUSOX</name>
<gene>
    <name evidence="2" type="ORF">BFJ65_g14738</name>
</gene>
<feature type="compositionally biased region" description="Low complexity" evidence="1">
    <location>
        <begin position="289"/>
        <end position="312"/>
    </location>
</feature>
<feature type="compositionally biased region" description="Polar residues" evidence="1">
    <location>
        <begin position="368"/>
        <end position="383"/>
    </location>
</feature>
<accession>A0A3L6N2Z2</accession>
<feature type="compositionally biased region" description="Low complexity" evidence="1">
    <location>
        <begin position="320"/>
        <end position="329"/>
    </location>
</feature>